<evidence type="ECO:0000313" key="2">
    <source>
        <dbReference type="EMBL" id="EXJ79586.1"/>
    </source>
</evidence>
<dbReference type="OrthoDB" id="2431475at2759"/>
<reference evidence="2 3" key="1">
    <citation type="submission" date="2013-03" db="EMBL/GenBank/DDBJ databases">
        <title>The Genome Sequence of Capronia epimyces CBS 606.96.</title>
        <authorList>
            <consortium name="The Broad Institute Genomics Platform"/>
            <person name="Cuomo C."/>
            <person name="de Hoog S."/>
            <person name="Gorbushina A."/>
            <person name="Walker B."/>
            <person name="Young S.K."/>
            <person name="Zeng Q."/>
            <person name="Gargeya S."/>
            <person name="Fitzgerald M."/>
            <person name="Haas B."/>
            <person name="Abouelleil A."/>
            <person name="Allen A.W."/>
            <person name="Alvarado L."/>
            <person name="Arachchi H.M."/>
            <person name="Berlin A.M."/>
            <person name="Chapman S.B."/>
            <person name="Gainer-Dewar J."/>
            <person name="Goldberg J."/>
            <person name="Griggs A."/>
            <person name="Gujja S."/>
            <person name="Hansen M."/>
            <person name="Howarth C."/>
            <person name="Imamovic A."/>
            <person name="Ireland A."/>
            <person name="Larimer J."/>
            <person name="McCowan C."/>
            <person name="Murphy C."/>
            <person name="Pearson M."/>
            <person name="Poon T.W."/>
            <person name="Priest M."/>
            <person name="Roberts A."/>
            <person name="Saif S."/>
            <person name="Shea T."/>
            <person name="Sisk P."/>
            <person name="Sykes S."/>
            <person name="Wortman J."/>
            <person name="Nusbaum C."/>
            <person name="Birren B."/>
        </authorList>
    </citation>
    <scope>NUCLEOTIDE SEQUENCE [LARGE SCALE GENOMIC DNA]</scope>
    <source>
        <strain evidence="2 3">CBS 606.96</strain>
    </source>
</reference>
<proteinExistence type="predicted"/>
<feature type="compositionally biased region" description="Basic and acidic residues" evidence="1">
    <location>
        <begin position="108"/>
        <end position="154"/>
    </location>
</feature>
<comment type="caution">
    <text evidence="2">The sequence shown here is derived from an EMBL/GenBank/DDBJ whole genome shotgun (WGS) entry which is preliminary data.</text>
</comment>
<name>W9XRG9_9EURO</name>
<evidence type="ECO:0000256" key="1">
    <source>
        <dbReference type="SAM" id="MobiDB-lite"/>
    </source>
</evidence>
<dbReference type="STRING" id="1182542.W9XRG9"/>
<dbReference type="GeneID" id="19171960"/>
<feature type="compositionally biased region" description="Basic and acidic residues" evidence="1">
    <location>
        <begin position="162"/>
        <end position="174"/>
    </location>
</feature>
<dbReference type="AlphaFoldDB" id="W9XRG9"/>
<accession>W9XRG9</accession>
<feature type="compositionally biased region" description="Basic residues" evidence="1">
    <location>
        <begin position="98"/>
        <end position="107"/>
    </location>
</feature>
<feature type="compositionally biased region" description="Basic and acidic residues" evidence="1">
    <location>
        <begin position="213"/>
        <end position="232"/>
    </location>
</feature>
<keyword evidence="3" id="KW-1185">Reference proteome</keyword>
<dbReference type="eggNOG" id="ENOG502S07H">
    <property type="taxonomic scope" value="Eukaryota"/>
</dbReference>
<feature type="compositionally biased region" description="Low complexity" evidence="1">
    <location>
        <begin position="242"/>
        <end position="251"/>
    </location>
</feature>
<feature type="region of interest" description="Disordered" evidence="1">
    <location>
        <begin position="84"/>
        <end position="317"/>
    </location>
</feature>
<sequence>MSSSADLDNDDYVAKLLTEDARKSSIRYASMGTYALMAKRPANAAPKPNTRFLKTLVREADNHNAALKKKEELEARIRLRNLRGAKDSHTVDRDTVGQRRRHSHPHRERGSEGKRHMSDDEEGERNVRYTRNEKERSDRRSRSPERDGGGDERSRRRARKKHSDDYSGKDDREKRSHNHQSSNRPLSRLRSRSREIQGKDRGRLDRKIRHSHRDSAARPEQRRLDNEDETHRSQHTQRRSRSSSSSSSASSDPLPSLIGPRPRDNRTTRRGRGFSRNPRSSNIDAHFSSSYDPSLDVDTEEKSYAEGQGGGDDWDNALEALRDRRAWKAKQTDRMREAGFDEDEIKRWEASSARPGIGDGDFDIRHVKWRKPGEGREWDAGKTQDEPDEVHRQGGASSTPAQRGSVVGALEKAWRGPENGLLKQFRNALG</sequence>
<dbReference type="Proteomes" id="UP000019478">
    <property type="component" value="Unassembled WGS sequence"/>
</dbReference>
<feature type="compositionally biased region" description="Polar residues" evidence="1">
    <location>
        <begin position="277"/>
        <end position="292"/>
    </location>
</feature>
<gene>
    <name evidence="2" type="ORF">A1O3_07865</name>
</gene>
<dbReference type="EMBL" id="AMGY01000007">
    <property type="protein sequence ID" value="EXJ79586.1"/>
    <property type="molecule type" value="Genomic_DNA"/>
</dbReference>
<feature type="compositionally biased region" description="Basic and acidic residues" evidence="1">
    <location>
        <begin position="192"/>
        <end position="205"/>
    </location>
</feature>
<evidence type="ECO:0008006" key="4">
    <source>
        <dbReference type="Google" id="ProtNLM"/>
    </source>
</evidence>
<dbReference type="HOGENOM" id="CLU_038073_1_0_1"/>
<dbReference type="PANTHER" id="PTHR40132:SF1">
    <property type="entry name" value="PRE-MRNA-SPLICING FACTOR 38B"/>
    <property type="match status" value="1"/>
</dbReference>
<organism evidence="2 3">
    <name type="scientific">Capronia epimyces CBS 606.96</name>
    <dbReference type="NCBI Taxonomy" id="1182542"/>
    <lineage>
        <taxon>Eukaryota</taxon>
        <taxon>Fungi</taxon>
        <taxon>Dikarya</taxon>
        <taxon>Ascomycota</taxon>
        <taxon>Pezizomycotina</taxon>
        <taxon>Eurotiomycetes</taxon>
        <taxon>Chaetothyriomycetidae</taxon>
        <taxon>Chaetothyriales</taxon>
        <taxon>Herpotrichiellaceae</taxon>
        <taxon>Capronia</taxon>
    </lineage>
</organism>
<protein>
    <recommendedName>
        <fullName evidence="4">Pre-mRNA-splicing factor 38B</fullName>
    </recommendedName>
</protein>
<evidence type="ECO:0000313" key="3">
    <source>
        <dbReference type="Proteomes" id="UP000019478"/>
    </source>
</evidence>
<dbReference type="RefSeq" id="XP_007736160.1">
    <property type="nucleotide sequence ID" value="XM_007737970.1"/>
</dbReference>
<feature type="region of interest" description="Disordered" evidence="1">
    <location>
        <begin position="373"/>
        <end position="409"/>
    </location>
</feature>
<feature type="compositionally biased region" description="Basic and acidic residues" evidence="1">
    <location>
        <begin position="373"/>
        <end position="392"/>
    </location>
</feature>
<dbReference type="PANTHER" id="PTHR40132">
    <property type="entry name" value="PRE-MRNA-SPLICING FACTOR 38B"/>
    <property type="match status" value="1"/>
</dbReference>
<feature type="compositionally biased region" description="Basic and acidic residues" evidence="1">
    <location>
        <begin position="84"/>
        <end position="97"/>
    </location>
</feature>